<feature type="transmembrane region" description="Helical" evidence="14">
    <location>
        <begin position="137"/>
        <end position="158"/>
    </location>
</feature>
<dbReference type="PANTHER" id="PTHR34220">
    <property type="entry name" value="SENSOR HISTIDINE KINASE YPDA"/>
    <property type="match status" value="1"/>
</dbReference>
<feature type="transmembrane region" description="Helical" evidence="14">
    <location>
        <begin position="6"/>
        <end position="26"/>
    </location>
</feature>
<feature type="transmembrane region" description="Helical" evidence="14">
    <location>
        <begin position="46"/>
        <end position="65"/>
    </location>
</feature>
<dbReference type="Proteomes" id="UP000294832">
    <property type="component" value="Unassembled WGS sequence"/>
</dbReference>
<dbReference type="SUPFAM" id="SSF55781">
    <property type="entry name" value="GAF domain-like"/>
    <property type="match status" value="1"/>
</dbReference>
<evidence type="ECO:0000256" key="4">
    <source>
        <dbReference type="ARBA" id="ARBA00022475"/>
    </source>
</evidence>
<dbReference type="GO" id="GO:0071555">
    <property type="term" value="P:cell wall organization"/>
    <property type="evidence" value="ECO:0007669"/>
    <property type="project" value="InterPro"/>
</dbReference>
<keyword evidence="7 14" id="KW-0812">Transmembrane</keyword>
<evidence type="ECO:0000256" key="3">
    <source>
        <dbReference type="ARBA" id="ARBA00012438"/>
    </source>
</evidence>
<comment type="catalytic activity">
    <reaction evidence="1">
        <text>ATP + protein L-histidine = ADP + protein N-phospho-L-histidine.</text>
        <dbReference type="EC" id="2.7.13.3"/>
    </reaction>
</comment>
<dbReference type="Gene3D" id="3.30.565.10">
    <property type="entry name" value="Histidine kinase-like ATPase, C-terminal domain"/>
    <property type="match status" value="1"/>
</dbReference>
<evidence type="ECO:0000313" key="16">
    <source>
        <dbReference type="EMBL" id="TCN90703.1"/>
    </source>
</evidence>
<dbReference type="RefSeq" id="WP_279388855.1">
    <property type="nucleotide sequence ID" value="NZ_SLWF01000001.1"/>
</dbReference>
<keyword evidence="10" id="KW-0067">ATP-binding</keyword>
<evidence type="ECO:0000256" key="1">
    <source>
        <dbReference type="ARBA" id="ARBA00000085"/>
    </source>
</evidence>
<evidence type="ECO:0000256" key="7">
    <source>
        <dbReference type="ARBA" id="ARBA00022692"/>
    </source>
</evidence>
<keyword evidence="17" id="KW-1185">Reference proteome</keyword>
<accession>A0A4R2FMQ3</accession>
<name>A0A4R2FMQ3_9GAMM</name>
<dbReference type="GO" id="GO:0005886">
    <property type="term" value="C:plasma membrane"/>
    <property type="evidence" value="ECO:0007669"/>
    <property type="project" value="UniProtKB-SubCell"/>
</dbReference>
<feature type="domain" description="Histidine kinase/HSP90-like ATPase" evidence="15">
    <location>
        <begin position="448"/>
        <end position="550"/>
    </location>
</feature>
<feature type="transmembrane region" description="Helical" evidence="14">
    <location>
        <begin position="77"/>
        <end position="100"/>
    </location>
</feature>
<keyword evidence="11 14" id="KW-1133">Transmembrane helix</keyword>
<reference evidence="16 17" key="1">
    <citation type="submission" date="2019-03" db="EMBL/GenBank/DDBJ databases">
        <title>Freshwater and sediment microbial communities from various areas in North America, analyzing microbe dynamics in response to fracking.</title>
        <authorList>
            <person name="Lamendella R."/>
        </authorList>
    </citation>
    <scope>NUCLEOTIDE SEQUENCE [LARGE SCALE GENOMIC DNA]</scope>
    <source>
        <strain evidence="16 17">74A</strain>
    </source>
</reference>
<evidence type="ECO:0000256" key="6">
    <source>
        <dbReference type="ARBA" id="ARBA00022679"/>
    </source>
</evidence>
<keyword evidence="4" id="KW-1003">Cell membrane</keyword>
<keyword evidence="9 16" id="KW-0418">Kinase</keyword>
<evidence type="ECO:0000256" key="5">
    <source>
        <dbReference type="ARBA" id="ARBA00022553"/>
    </source>
</evidence>
<keyword evidence="13 14" id="KW-0472">Membrane</keyword>
<dbReference type="InterPro" id="IPR011620">
    <property type="entry name" value="Sig_transdc_His_kinase_LytS_TM"/>
</dbReference>
<evidence type="ECO:0000256" key="12">
    <source>
        <dbReference type="ARBA" id="ARBA00023012"/>
    </source>
</evidence>
<comment type="subcellular location">
    <subcellularLocation>
        <location evidence="2">Cell membrane</location>
        <topology evidence="2">Multi-pass membrane protein</topology>
    </subcellularLocation>
</comment>
<dbReference type="InterPro" id="IPR036890">
    <property type="entry name" value="HATPase_C_sf"/>
</dbReference>
<proteinExistence type="predicted"/>
<evidence type="ECO:0000256" key="8">
    <source>
        <dbReference type="ARBA" id="ARBA00022741"/>
    </source>
</evidence>
<evidence type="ECO:0000256" key="9">
    <source>
        <dbReference type="ARBA" id="ARBA00022777"/>
    </source>
</evidence>
<keyword evidence="5" id="KW-0597">Phosphoprotein</keyword>
<feature type="transmembrane region" description="Helical" evidence="14">
    <location>
        <begin position="170"/>
        <end position="192"/>
    </location>
</feature>
<dbReference type="InterPro" id="IPR050640">
    <property type="entry name" value="Bact_2-comp_sensor_kinase"/>
</dbReference>
<comment type="caution">
    <text evidence="16">The sequence shown here is derived from an EMBL/GenBank/DDBJ whole genome shotgun (WGS) entry which is preliminary data.</text>
</comment>
<sequence>MYSEQLMMLLAVLERAALMLMALFLLTRSQRFQQIFQKKDRHPWELILVSLLFVCFAVFSTYTGIHVEGSLVNVRIIAIMSGGLLFGPAVGIPAGIISGIHRYLIDIDGPTSIPCLISSITAGLLSTWMYFRCKREQLWLWGIIGGMLCEGLTMLLIVTLAPQPQVGWNIVSVIAFPMICGTICIGLIVQLVQNLDDEKERIAGQHAKLALDIANRTLPYFRENNRSGLRQVCSIIREHISADAVAMTNTDDVLAYVGHAEADYWQHYHGMSSVTRKALDSGKVVINNGIDYADFHSLMIVPLTENNQVTGTLKIYYCHEGRITDSLKEMAIGLSHVISTQIEAARSDQLKQMAAKAEFSALQNKINPHFLFNSLNAISSLIRLRPEEARQLISNLADFLRYNLKRNEELIDIQEELVQVRDYVAIEKARFGKKLTVTFDVDDVHQKVPGLLLQPLVENAILHGIQPVRGNGEVTIAVKQHADQLLVTVRDTGKGIDEAIIEGLYHGKVPSDHIGLMNVHERVKLLYGHGLTIRRCEPGTEVSFSITQRK</sequence>
<dbReference type="GO" id="GO:0000155">
    <property type="term" value="F:phosphorelay sensor kinase activity"/>
    <property type="evidence" value="ECO:0007669"/>
    <property type="project" value="InterPro"/>
</dbReference>
<evidence type="ECO:0000256" key="2">
    <source>
        <dbReference type="ARBA" id="ARBA00004651"/>
    </source>
</evidence>
<dbReference type="SMART" id="SM00387">
    <property type="entry name" value="HATPase_c"/>
    <property type="match status" value="1"/>
</dbReference>
<dbReference type="Pfam" id="PF07694">
    <property type="entry name" value="5TM-5TMR_LYT"/>
    <property type="match status" value="1"/>
</dbReference>
<dbReference type="PANTHER" id="PTHR34220:SF7">
    <property type="entry name" value="SENSOR HISTIDINE KINASE YPDA"/>
    <property type="match status" value="1"/>
</dbReference>
<evidence type="ECO:0000313" key="17">
    <source>
        <dbReference type="Proteomes" id="UP000294832"/>
    </source>
</evidence>
<keyword evidence="12" id="KW-0902">Two-component regulatory system</keyword>
<dbReference type="Pfam" id="PF02518">
    <property type="entry name" value="HATPase_c"/>
    <property type="match status" value="1"/>
</dbReference>
<dbReference type="EMBL" id="SLWF01000001">
    <property type="protein sequence ID" value="TCN90703.1"/>
    <property type="molecule type" value="Genomic_DNA"/>
</dbReference>
<keyword evidence="6" id="KW-0808">Transferase</keyword>
<dbReference type="Gene3D" id="1.10.1760.20">
    <property type="match status" value="1"/>
</dbReference>
<dbReference type="InterPro" id="IPR029016">
    <property type="entry name" value="GAF-like_dom_sf"/>
</dbReference>
<dbReference type="EC" id="2.7.13.3" evidence="3"/>
<evidence type="ECO:0000256" key="14">
    <source>
        <dbReference type="SAM" id="Phobius"/>
    </source>
</evidence>
<gene>
    <name evidence="16" type="ORF">EDC91_101173</name>
</gene>
<evidence type="ECO:0000259" key="15">
    <source>
        <dbReference type="SMART" id="SM00387"/>
    </source>
</evidence>
<dbReference type="Gene3D" id="3.30.450.40">
    <property type="match status" value="1"/>
</dbReference>
<dbReference type="Pfam" id="PF06580">
    <property type="entry name" value="His_kinase"/>
    <property type="match status" value="1"/>
</dbReference>
<dbReference type="AlphaFoldDB" id="A0A4R2FMQ3"/>
<dbReference type="GO" id="GO:0005524">
    <property type="term" value="F:ATP binding"/>
    <property type="evidence" value="ECO:0007669"/>
    <property type="project" value="UniProtKB-KW"/>
</dbReference>
<organism evidence="16 17">
    <name type="scientific">Shewanella fodinae</name>
    <dbReference type="NCBI Taxonomy" id="552357"/>
    <lineage>
        <taxon>Bacteria</taxon>
        <taxon>Pseudomonadati</taxon>
        <taxon>Pseudomonadota</taxon>
        <taxon>Gammaproteobacteria</taxon>
        <taxon>Alteromonadales</taxon>
        <taxon>Shewanellaceae</taxon>
        <taxon>Shewanella</taxon>
    </lineage>
</organism>
<evidence type="ECO:0000256" key="11">
    <source>
        <dbReference type="ARBA" id="ARBA00022989"/>
    </source>
</evidence>
<evidence type="ECO:0000256" key="10">
    <source>
        <dbReference type="ARBA" id="ARBA00022840"/>
    </source>
</evidence>
<dbReference type="InterPro" id="IPR010559">
    <property type="entry name" value="Sig_transdc_His_kin_internal"/>
</dbReference>
<protein>
    <recommendedName>
        <fullName evidence="3">histidine kinase</fullName>
        <ecNumber evidence="3">2.7.13.3</ecNumber>
    </recommendedName>
</protein>
<dbReference type="SUPFAM" id="SSF55874">
    <property type="entry name" value="ATPase domain of HSP90 chaperone/DNA topoisomerase II/histidine kinase"/>
    <property type="match status" value="1"/>
</dbReference>
<evidence type="ECO:0000256" key="13">
    <source>
        <dbReference type="ARBA" id="ARBA00023136"/>
    </source>
</evidence>
<keyword evidence="8" id="KW-0547">Nucleotide-binding</keyword>
<dbReference type="InterPro" id="IPR003594">
    <property type="entry name" value="HATPase_dom"/>
</dbReference>